<keyword evidence="10" id="KW-0520">NAD</keyword>
<dbReference type="GO" id="GO:0005886">
    <property type="term" value="C:plasma membrane"/>
    <property type="evidence" value="ECO:0007669"/>
    <property type="project" value="UniProtKB-SubCell"/>
</dbReference>
<reference evidence="11 12" key="1">
    <citation type="journal article" date="2007" name="Appl. Environ. Microbiol.">
        <title>Genome sequence of the cellulolytic gliding bacterium Cytophaga hutchinsonii.</title>
        <authorList>
            <person name="Xie G."/>
            <person name="Bruce D.C."/>
            <person name="Challacombe J.F."/>
            <person name="Chertkov O."/>
            <person name="Detter J.C."/>
            <person name="Gilna P."/>
            <person name="Han C.S."/>
            <person name="Lucas S."/>
            <person name="Misra M."/>
            <person name="Myers G.L."/>
            <person name="Richardson P."/>
            <person name="Tapia R."/>
            <person name="Thayer N."/>
            <person name="Thompson L.S."/>
            <person name="Brettin T.S."/>
            <person name="Henrissat B."/>
            <person name="Wilson D.B."/>
            <person name="McBride M.J."/>
        </authorList>
    </citation>
    <scope>NUCLEOTIDE SEQUENCE [LARGE SCALE GENOMIC DNA]</scope>
    <source>
        <strain evidence="12">ATCC 33406 / DSM 1761 / CIP 103989 / NBRC 15051 / NCIMB 9469 / D465</strain>
    </source>
</reference>
<evidence type="ECO:0000256" key="8">
    <source>
        <dbReference type="ARBA" id="ARBA00022989"/>
    </source>
</evidence>
<accession>A0A6N4STZ7</accession>
<dbReference type="AlphaFoldDB" id="A0A6N4STZ7"/>
<evidence type="ECO:0000256" key="5">
    <source>
        <dbReference type="ARBA" id="ARBA00022692"/>
    </source>
</evidence>
<dbReference type="Gene3D" id="1.10.287.3510">
    <property type="match status" value="1"/>
</dbReference>
<evidence type="ECO:0000256" key="10">
    <source>
        <dbReference type="HAMAP-Rule" id="MF_01456"/>
    </source>
</evidence>
<feature type="transmembrane region" description="Helical" evidence="10">
    <location>
        <begin position="28"/>
        <end position="48"/>
    </location>
</feature>
<comment type="subunit">
    <text evidence="10">NDH-1 is composed of 14 different subunits. Subunits NuoA, H, J, K, L, M, N constitute the membrane sector of the complex.</text>
</comment>
<evidence type="ECO:0000256" key="2">
    <source>
        <dbReference type="ARBA" id="ARBA00004141"/>
    </source>
</evidence>
<gene>
    <name evidence="10 11" type="primary">nuoK</name>
    <name evidence="11" type="ordered locus">CHU_2617</name>
</gene>
<dbReference type="EMBL" id="CP000383">
    <property type="protein sequence ID" value="ABG59869.1"/>
    <property type="molecule type" value="Genomic_DNA"/>
</dbReference>
<dbReference type="GO" id="GO:0030964">
    <property type="term" value="C:NADH dehydrogenase complex"/>
    <property type="evidence" value="ECO:0007669"/>
    <property type="project" value="TreeGrafter"/>
</dbReference>
<dbReference type="HAMAP" id="MF_01456">
    <property type="entry name" value="NDH1_NuoK"/>
    <property type="match status" value="1"/>
</dbReference>
<organism evidence="11 12">
    <name type="scientific">Cytophaga hutchinsonii (strain ATCC 33406 / DSM 1761 / CIP 103989 / NBRC 15051 / NCIMB 9469 / D465)</name>
    <dbReference type="NCBI Taxonomy" id="269798"/>
    <lineage>
        <taxon>Bacteria</taxon>
        <taxon>Pseudomonadati</taxon>
        <taxon>Bacteroidota</taxon>
        <taxon>Cytophagia</taxon>
        <taxon>Cytophagales</taxon>
        <taxon>Cytophagaceae</taxon>
        <taxon>Cytophaga</taxon>
    </lineage>
</organism>
<dbReference type="InterPro" id="IPR039428">
    <property type="entry name" value="NUOK/Mnh_C1-like"/>
</dbReference>
<evidence type="ECO:0000256" key="7">
    <source>
        <dbReference type="ARBA" id="ARBA00022967"/>
    </source>
</evidence>
<dbReference type="Pfam" id="PF00420">
    <property type="entry name" value="Oxidored_q2"/>
    <property type="match status" value="1"/>
</dbReference>
<evidence type="ECO:0000256" key="4">
    <source>
        <dbReference type="ARBA" id="ARBA00022448"/>
    </source>
</evidence>
<dbReference type="EC" id="7.1.1.-" evidence="10"/>
<dbReference type="FunFam" id="1.10.287.3510:FF:000001">
    <property type="entry name" value="NADH-quinone oxidoreductase subunit K"/>
    <property type="match status" value="1"/>
</dbReference>
<evidence type="ECO:0000256" key="6">
    <source>
        <dbReference type="ARBA" id="ARBA00022719"/>
    </source>
</evidence>
<dbReference type="GO" id="GO:0048038">
    <property type="term" value="F:quinone binding"/>
    <property type="evidence" value="ECO:0007669"/>
    <property type="project" value="UniProtKB-KW"/>
</dbReference>
<keyword evidence="11" id="KW-0560">Oxidoreductase</keyword>
<evidence type="ECO:0000256" key="9">
    <source>
        <dbReference type="ARBA" id="ARBA00023136"/>
    </source>
</evidence>
<dbReference type="OrthoDB" id="9810120at2"/>
<dbReference type="PANTHER" id="PTHR11434">
    <property type="entry name" value="NADH-UBIQUINONE OXIDOREDUCTASE SUBUNIT ND4L"/>
    <property type="match status" value="1"/>
</dbReference>
<dbReference type="InterPro" id="IPR001133">
    <property type="entry name" value="NADH_UbQ_OxRdtase_chain4L/K"/>
</dbReference>
<keyword evidence="10" id="KW-0997">Cell inner membrane</keyword>
<keyword evidence="6 10" id="KW-0874">Quinone</keyword>
<keyword evidence="7 10" id="KW-1278">Translocase</keyword>
<comment type="subcellular location">
    <subcellularLocation>
        <location evidence="10">Cell inner membrane</location>
        <topology evidence="10">Multi-pass membrane protein</topology>
    </subcellularLocation>
    <subcellularLocation>
        <location evidence="2">Membrane</location>
        <topology evidence="2">Multi-pass membrane protein</topology>
    </subcellularLocation>
</comment>
<evidence type="ECO:0000256" key="3">
    <source>
        <dbReference type="ARBA" id="ARBA00010519"/>
    </source>
</evidence>
<keyword evidence="8 10" id="KW-1133">Transmembrane helix</keyword>
<name>A0A6N4STZ7_CYTH3</name>
<proteinExistence type="inferred from homology"/>
<dbReference type="GO" id="GO:0042773">
    <property type="term" value="P:ATP synthesis coupled electron transport"/>
    <property type="evidence" value="ECO:0007669"/>
    <property type="project" value="InterPro"/>
</dbReference>
<keyword evidence="5 10" id="KW-0812">Transmembrane</keyword>
<dbReference type="GO" id="GO:0050136">
    <property type="term" value="F:NADH dehydrogenase (quinone) (non-electrogenic) activity"/>
    <property type="evidence" value="ECO:0007669"/>
    <property type="project" value="UniProtKB-UniRule"/>
</dbReference>
<comment type="function">
    <text evidence="1">NDH-1 shuttles electrons from NADH, via FMN and iron-sulfur (Fe-S) centers, to quinones in the respiratory chain. The immediate electron acceptor for the enzyme in this species is believed to be ubiquinone. Couples the redox reaction to proton translocation (for every two electrons transferred, four hydrogen ions are translocated across the cytoplasmic membrane), and thus conserves the redox energy in a proton gradient.</text>
</comment>
<comment type="function">
    <text evidence="10">NDH-1 shuttles electrons from NADH, via FMN and iron-sulfur (Fe-S) centers, to quinones in the respiratory chain. The immediate electron acceptor for the enzyme in this species is believed to be a menaquinone. Couples the redox reaction to proton translocation (for every two electrons transferred, four hydrogen ions are translocated across the cytoplasmic membrane), and thus conserves the redox energy in a proton gradient.</text>
</comment>
<evidence type="ECO:0000256" key="1">
    <source>
        <dbReference type="ARBA" id="ARBA00002378"/>
    </source>
</evidence>
<comment type="catalytic activity">
    <reaction evidence="10">
        <text>a quinone + NADH + 5 H(+)(in) = a quinol + NAD(+) + 4 H(+)(out)</text>
        <dbReference type="Rhea" id="RHEA:57888"/>
        <dbReference type="ChEBI" id="CHEBI:15378"/>
        <dbReference type="ChEBI" id="CHEBI:24646"/>
        <dbReference type="ChEBI" id="CHEBI:57540"/>
        <dbReference type="ChEBI" id="CHEBI:57945"/>
        <dbReference type="ChEBI" id="CHEBI:132124"/>
    </reaction>
</comment>
<keyword evidence="4 10" id="KW-0813">Transport</keyword>
<sequence>MIPIDYYIAVSILLFSIGSAIVFTRRNILYVLMGIELIFNAANINLVAFGQLDPNLNGQLFSMLIITVAAAESVVALAIIIVLFKKLNTVDLSEIKNLKEK</sequence>
<comment type="similarity">
    <text evidence="3 10">Belongs to the complex I subunit 4L family.</text>
</comment>
<feature type="transmembrane region" description="Helical" evidence="10">
    <location>
        <begin position="6"/>
        <end position="23"/>
    </location>
</feature>
<keyword evidence="10" id="KW-1003">Cell membrane</keyword>
<dbReference type="NCBIfam" id="NF004320">
    <property type="entry name" value="PRK05715.1-2"/>
    <property type="match status" value="1"/>
</dbReference>
<dbReference type="Proteomes" id="UP000001822">
    <property type="component" value="Chromosome"/>
</dbReference>
<keyword evidence="9 10" id="KW-0472">Membrane</keyword>
<dbReference type="KEGG" id="chu:CHU_2617"/>
<dbReference type="RefSeq" id="WP_011585979.1">
    <property type="nucleotide sequence ID" value="NC_008255.1"/>
</dbReference>
<evidence type="ECO:0000313" key="11">
    <source>
        <dbReference type="EMBL" id="ABG59869.1"/>
    </source>
</evidence>
<evidence type="ECO:0000313" key="12">
    <source>
        <dbReference type="Proteomes" id="UP000001822"/>
    </source>
</evidence>
<dbReference type="PANTHER" id="PTHR11434:SF16">
    <property type="entry name" value="NADH-UBIQUINONE OXIDOREDUCTASE CHAIN 4L"/>
    <property type="match status" value="1"/>
</dbReference>
<feature type="transmembrane region" description="Helical" evidence="10">
    <location>
        <begin position="60"/>
        <end position="84"/>
    </location>
</feature>
<keyword evidence="12" id="KW-1185">Reference proteome</keyword>
<protein>
    <recommendedName>
        <fullName evidence="10">NADH-quinone oxidoreductase subunit K</fullName>
        <ecNumber evidence="10">7.1.1.-</ecNumber>
    </recommendedName>
    <alternativeName>
        <fullName evidence="10">NADH dehydrogenase I subunit K</fullName>
    </alternativeName>
    <alternativeName>
        <fullName evidence="10">NDH-1 subunit K</fullName>
    </alternativeName>
</protein>